<sequence>MNKIITAVAAVLLATALAPAATAAPAPVQDTRLQLTVERTENGQDTVGVVWLDCPDSGRPAHPHRAEACADLEAAGGDFDRLPGRDTAVCSNEATPVTVTADGSYHGREVHWTDTYENDCTRQLATGNVFEF</sequence>
<name>A0A0B5IPG4_9ACTN</name>
<dbReference type="GO" id="GO:0004867">
    <property type="term" value="F:serine-type endopeptidase inhibitor activity"/>
    <property type="evidence" value="ECO:0007669"/>
    <property type="project" value="UniProtKB-KW"/>
</dbReference>
<dbReference type="Pfam" id="PF00720">
    <property type="entry name" value="SSI"/>
    <property type="match status" value="1"/>
</dbReference>
<evidence type="ECO:0000256" key="1">
    <source>
        <dbReference type="ARBA" id="ARBA00004613"/>
    </source>
</evidence>
<geneLocation type="plasmid" evidence="11 12">
    <name>pSVL1</name>
</geneLocation>
<dbReference type="GO" id="GO:0005576">
    <property type="term" value="C:extracellular region"/>
    <property type="evidence" value="ECO:0007669"/>
    <property type="project" value="UniProtKB-SubCell"/>
</dbReference>
<evidence type="ECO:0000256" key="5">
    <source>
        <dbReference type="ARBA" id="ARBA00022690"/>
    </source>
</evidence>
<evidence type="ECO:0000313" key="11">
    <source>
        <dbReference type="EMBL" id="AJF70309.1"/>
    </source>
</evidence>
<dbReference type="RefSeq" id="WP_041134780.1">
    <property type="nucleotide sequence ID" value="NZ_CP010408.1"/>
</dbReference>
<evidence type="ECO:0000313" key="12">
    <source>
        <dbReference type="Proteomes" id="UP000031774"/>
    </source>
</evidence>
<dbReference type="HOGENOM" id="CLU_121949_0_1_11"/>
<dbReference type="EMBL" id="CP010408">
    <property type="protein sequence ID" value="AJF70309.1"/>
    <property type="molecule type" value="Genomic_DNA"/>
</dbReference>
<comment type="similarity">
    <text evidence="2 8">Belongs to the protease inhibitor I16 (SSI) family.</text>
</comment>
<keyword evidence="5 8" id="KW-0646">Protease inhibitor</keyword>
<organism evidence="11 12">
    <name type="scientific">Streptomyces vietnamensis</name>
    <dbReference type="NCBI Taxonomy" id="362257"/>
    <lineage>
        <taxon>Bacteria</taxon>
        <taxon>Bacillati</taxon>
        <taxon>Actinomycetota</taxon>
        <taxon>Actinomycetes</taxon>
        <taxon>Kitasatosporales</taxon>
        <taxon>Streptomycetaceae</taxon>
        <taxon>Streptomyces</taxon>
    </lineage>
</organism>
<keyword evidence="11" id="KW-0614">Plasmid</keyword>
<dbReference type="KEGG" id="svt:SVTN_39455"/>
<keyword evidence="4" id="KW-0964">Secreted</keyword>
<dbReference type="InterPro" id="IPR000691">
    <property type="entry name" value="Prot_inh_I16_SSI"/>
</dbReference>
<evidence type="ECO:0000256" key="9">
    <source>
        <dbReference type="SAM" id="SignalP"/>
    </source>
</evidence>
<evidence type="ECO:0000256" key="2">
    <source>
        <dbReference type="ARBA" id="ARBA00010472"/>
    </source>
</evidence>
<protein>
    <recommendedName>
        <fullName evidence="10">Subtilisin inhibitor domain-containing protein</fullName>
    </recommendedName>
</protein>
<gene>
    <name evidence="11" type="ORF">SVTN_39455</name>
</gene>
<dbReference type="InterPro" id="IPR036819">
    <property type="entry name" value="Subtilisin_inhibitor-like_sf"/>
</dbReference>
<proteinExistence type="inferred from homology"/>
<evidence type="ECO:0000256" key="6">
    <source>
        <dbReference type="ARBA" id="ARBA00022900"/>
    </source>
</evidence>
<dbReference type="Gene3D" id="3.30.350.10">
    <property type="entry name" value="Subtilisin inhibitor-like"/>
    <property type="match status" value="1"/>
</dbReference>
<evidence type="ECO:0000256" key="7">
    <source>
        <dbReference type="ARBA" id="ARBA00023157"/>
    </source>
</evidence>
<reference evidence="11 12" key="1">
    <citation type="submission" date="2014-12" db="EMBL/GenBank/DDBJ databases">
        <title>Complete genome sequence of Streptomyces vietnamensis strain GIMV4.0001, a genetic manipulable producer of the benzoisochromanequinone antibiotic granaticin.</title>
        <authorList>
            <person name="Deng M.R."/>
            <person name="Guo J."/>
            <person name="Ma L.Y."/>
            <person name="Feng G.D."/>
            <person name="Mo C.Y."/>
            <person name="Zhu H.H."/>
        </authorList>
    </citation>
    <scope>NUCLEOTIDE SEQUENCE [LARGE SCALE GENOMIC DNA]</scope>
    <source>
        <strain evidence="12">GIMV4.0001</strain>
        <plasmid evidence="11 12">pSVL1</plasmid>
    </source>
</reference>
<dbReference type="Proteomes" id="UP000031774">
    <property type="component" value="Plasmid pSVL1"/>
</dbReference>
<comment type="subunit">
    <text evidence="3">Homodimer.</text>
</comment>
<dbReference type="PRINTS" id="PR00294">
    <property type="entry name" value="SSBTLNINHBTR"/>
</dbReference>
<comment type="subcellular location">
    <subcellularLocation>
        <location evidence="1">Secreted</location>
    </subcellularLocation>
</comment>
<accession>A0A0B5IPG4</accession>
<dbReference type="InterPro" id="IPR023549">
    <property type="entry name" value="Subtilisin_inhibitor"/>
</dbReference>
<evidence type="ECO:0000256" key="3">
    <source>
        <dbReference type="ARBA" id="ARBA00011738"/>
    </source>
</evidence>
<evidence type="ECO:0000256" key="4">
    <source>
        <dbReference type="ARBA" id="ARBA00022525"/>
    </source>
</evidence>
<feature type="domain" description="Subtilisin inhibitor" evidence="10">
    <location>
        <begin position="31"/>
        <end position="118"/>
    </location>
</feature>
<keyword evidence="9" id="KW-0732">Signal</keyword>
<keyword evidence="7" id="KW-1015">Disulfide bond</keyword>
<dbReference type="SUPFAM" id="SSF55399">
    <property type="entry name" value="Subtilisin inhibitor"/>
    <property type="match status" value="1"/>
</dbReference>
<dbReference type="AlphaFoldDB" id="A0A0B5IPG4"/>
<feature type="signal peptide" evidence="9">
    <location>
        <begin position="1"/>
        <end position="23"/>
    </location>
</feature>
<feature type="chain" id="PRO_5002103875" description="Subtilisin inhibitor domain-containing protein" evidence="9">
    <location>
        <begin position="24"/>
        <end position="132"/>
    </location>
</feature>
<evidence type="ECO:0000256" key="8">
    <source>
        <dbReference type="RuleBase" id="RU003471"/>
    </source>
</evidence>
<evidence type="ECO:0000259" key="10">
    <source>
        <dbReference type="Pfam" id="PF00720"/>
    </source>
</evidence>
<keyword evidence="6 8" id="KW-0722">Serine protease inhibitor</keyword>
<keyword evidence="12" id="KW-1185">Reference proteome</keyword>